<dbReference type="Proteomes" id="UP000002217">
    <property type="component" value="Chromosome"/>
</dbReference>
<reference evidence="1 2" key="1">
    <citation type="journal article" date="2009" name="Stand. Genomic Sci.">
        <title>Complete genome sequence of Desulfotomaculum acetoxidans type strain (5575).</title>
        <authorList>
            <person name="Spring S."/>
            <person name="Lapidus A."/>
            <person name="Schroder M."/>
            <person name="Gleim D."/>
            <person name="Sims D."/>
            <person name="Meincke L."/>
            <person name="Glavina Del Rio T."/>
            <person name="Tice H."/>
            <person name="Copeland A."/>
            <person name="Cheng J.F."/>
            <person name="Lucas S."/>
            <person name="Chen F."/>
            <person name="Nolan M."/>
            <person name="Bruce D."/>
            <person name="Goodwin L."/>
            <person name="Pitluck S."/>
            <person name="Ivanova N."/>
            <person name="Mavromatis K."/>
            <person name="Mikhailova N."/>
            <person name="Pati A."/>
            <person name="Chen A."/>
            <person name="Palaniappan K."/>
            <person name="Land M."/>
            <person name="Hauser L."/>
            <person name="Chang Y.J."/>
            <person name="Jeffries C.D."/>
            <person name="Chain P."/>
            <person name="Saunders E."/>
            <person name="Brettin T."/>
            <person name="Detter J.C."/>
            <person name="Goker M."/>
            <person name="Bristow J."/>
            <person name="Eisen J.A."/>
            <person name="Markowitz V."/>
            <person name="Hugenholtz P."/>
            <person name="Kyrpides N.C."/>
            <person name="Klenk H.P."/>
            <person name="Han C."/>
        </authorList>
    </citation>
    <scope>NUCLEOTIDE SEQUENCE [LARGE SCALE GENOMIC DNA]</scope>
    <source>
        <strain evidence="2">ATCC 49208 / DSM 771 / VKM B-1644</strain>
    </source>
</reference>
<evidence type="ECO:0000313" key="2">
    <source>
        <dbReference type="Proteomes" id="UP000002217"/>
    </source>
</evidence>
<keyword evidence="2" id="KW-1185">Reference proteome</keyword>
<gene>
    <name evidence="1" type="ordered locus">Dtox_2631</name>
</gene>
<proteinExistence type="predicted"/>
<name>C8W124_DESAS</name>
<dbReference type="EMBL" id="CP001720">
    <property type="protein sequence ID" value="ACV63420.1"/>
    <property type="molecule type" value="Genomic_DNA"/>
</dbReference>
<evidence type="ECO:0000313" key="1">
    <source>
        <dbReference type="EMBL" id="ACV63420.1"/>
    </source>
</evidence>
<dbReference type="AlphaFoldDB" id="C8W124"/>
<accession>C8W124</accession>
<dbReference type="STRING" id="485916.Dtox_2631"/>
<protein>
    <submittedName>
        <fullName evidence="1">Uncharacterized protein</fullName>
    </submittedName>
</protein>
<dbReference type="KEGG" id="dae:Dtox_2631"/>
<organism evidence="1 2">
    <name type="scientific">Desulfofarcimen acetoxidans (strain ATCC 49208 / DSM 771 / KCTC 5769 / VKM B-1644 / 5575)</name>
    <name type="common">Desulfotomaculum acetoxidans</name>
    <dbReference type="NCBI Taxonomy" id="485916"/>
    <lineage>
        <taxon>Bacteria</taxon>
        <taxon>Bacillati</taxon>
        <taxon>Bacillota</taxon>
        <taxon>Clostridia</taxon>
        <taxon>Eubacteriales</taxon>
        <taxon>Peptococcaceae</taxon>
        <taxon>Desulfofarcimen</taxon>
    </lineage>
</organism>
<dbReference type="HOGENOM" id="CLU_3024667_0_0_9"/>
<sequence>MNLLLYNNGIWGYALHYDARLLCLMLCEFCINGSMYKLWEKPSMFNVLKVVLLCS</sequence>